<gene>
    <name evidence="2" type="ORF">BC938DRAFT_483910</name>
</gene>
<dbReference type="EMBL" id="RBNJ01009342">
    <property type="protein sequence ID" value="RUS26937.1"/>
    <property type="molecule type" value="Genomic_DNA"/>
</dbReference>
<dbReference type="Proteomes" id="UP000274822">
    <property type="component" value="Unassembled WGS sequence"/>
</dbReference>
<proteinExistence type="predicted"/>
<protein>
    <submittedName>
        <fullName evidence="2">Uncharacterized protein</fullName>
    </submittedName>
</protein>
<comment type="caution">
    <text evidence="2">The sequence shown here is derived from an EMBL/GenBank/DDBJ whole genome shotgun (WGS) entry which is preliminary data.</text>
</comment>
<keyword evidence="3" id="KW-1185">Reference proteome</keyword>
<evidence type="ECO:0000313" key="3">
    <source>
        <dbReference type="Proteomes" id="UP000274822"/>
    </source>
</evidence>
<sequence>MANSSKFLASLPLIPFAIVVFVHLISSLGPWMEPIQAACKNPELAAQQGIRTIYTDVAPIDGFLCWIVPFFQESLKTPAAFVVHCYLYTVANTYFGLAAMEGSRASLSKTIISWVPLFGLIGQFIGISVAVPLLWIPLYAYKSSRLPTPNHAVLPARALAIPISLLIGAVSVEYNILFPSSPRAQQNAVALFQPCVAFPTIIAFVLTPLFNFVTPSSLSRRTAARTAYASIALANLAIHVYLLAYAREHQVDWAALRSLLDVPSAIVSSSRTFANSIEQGQTLCSHFLFVDTIVLALSLVYWVALESGVVPAVLTLLASFVVGPGAALPAYAIWREGELENVEKKDV</sequence>
<keyword evidence="1" id="KW-0812">Transmembrane</keyword>
<keyword evidence="1" id="KW-0472">Membrane</keyword>
<feature type="transmembrane region" description="Helical" evidence="1">
    <location>
        <begin position="79"/>
        <end position="99"/>
    </location>
</feature>
<evidence type="ECO:0000313" key="2">
    <source>
        <dbReference type="EMBL" id="RUS26937.1"/>
    </source>
</evidence>
<keyword evidence="1" id="KW-1133">Transmembrane helix</keyword>
<organism evidence="2 3">
    <name type="scientific">Jimgerdemannia flammicorona</name>
    <dbReference type="NCBI Taxonomy" id="994334"/>
    <lineage>
        <taxon>Eukaryota</taxon>
        <taxon>Fungi</taxon>
        <taxon>Fungi incertae sedis</taxon>
        <taxon>Mucoromycota</taxon>
        <taxon>Mucoromycotina</taxon>
        <taxon>Endogonomycetes</taxon>
        <taxon>Endogonales</taxon>
        <taxon>Endogonaceae</taxon>
        <taxon>Jimgerdemannia</taxon>
    </lineage>
</organism>
<feature type="transmembrane region" description="Helical" evidence="1">
    <location>
        <begin position="156"/>
        <end position="176"/>
    </location>
</feature>
<feature type="transmembrane region" description="Helical" evidence="1">
    <location>
        <begin position="7"/>
        <end position="25"/>
    </location>
</feature>
<feature type="transmembrane region" description="Helical" evidence="1">
    <location>
        <begin position="111"/>
        <end position="136"/>
    </location>
</feature>
<name>A0A433QAY0_9FUNG</name>
<accession>A0A433QAY0</accession>
<feature type="transmembrane region" description="Helical" evidence="1">
    <location>
        <begin position="283"/>
        <end position="304"/>
    </location>
</feature>
<feature type="transmembrane region" description="Helical" evidence="1">
    <location>
        <begin position="227"/>
        <end position="246"/>
    </location>
</feature>
<dbReference type="AlphaFoldDB" id="A0A433QAY0"/>
<evidence type="ECO:0000256" key="1">
    <source>
        <dbReference type="SAM" id="Phobius"/>
    </source>
</evidence>
<feature type="transmembrane region" description="Helical" evidence="1">
    <location>
        <begin position="310"/>
        <end position="334"/>
    </location>
</feature>
<reference evidence="2 3" key="1">
    <citation type="journal article" date="2018" name="New Phytol.">
        <title>Phylogenomics of Endogonaceae and evolution of mycorrhizas within Mucoromycota.</title>
        <authorList>
            <person name="Chang Y."/>
            <person name="Desiro A."/>
            <person name="Na H."/>
            <person name="Sandor L."/>
            <person name="Lipzen A."/>
            <person name="Clum A."/>
            <person name="Barry K."/>
            <person name="Grigoriev I.V."/>
            <person name="Martin F.M."/>
            <person name="Stajich J.E."/>
            <person name="Smith M.E."/>
            <person name="Bonito G."/>
            <person name="Spatafora J.W."/>
        </authorList>
    </citation>
    <scope>NUCLEOTIDE SEQUENCE [LARGE SCALE GENOMIC DNA]</scope>
    <source>
        <strain evidence="2 3">AD002</strain>
    </source>
</reference>
<feature type="transmembrane region" description="Helical" evidence="1">
    <location>
        <begin position="188"/>
        <end position="207"/>
    </location>
</feature>